<dbReference type="AlphaFoldDB" id="A0AAU6P5U9"/>
<organism evidence="1">
    <name type="scientific">Mangrovimonas cancribranchiae</name>
    <dbReference type="NCBI Taxonomy" id="3080055"/>
    <lineage>
        <taxon>Bacteria</taxon>
        <taxon>Pseudomonadati</taxon>
        <taxon>Bacteroidota</taxon>
        <taxon>Flavobacteriia</taxon>
        <taxon>Flavobacteriales</taxon>
        <taxon>Flavobacteriaceae</taxon>
        <taxon>Mangrovimonas</taxon>
    </lineage>
</organism>
<reference evidence="1" key="1">
    <citation type="submission" date="2023-10" db="EMBL/GenBank/DDBJ databases">
        <title>Culture-based analysis of two novel bacteria associated with mangrove crab gills.</title>
        <authorList>
            <person name="Yang X."/>
            <person name="Garuglieri E."/>
            <person name="Van Goethem M.W."/>
            <person name="Fusi M."/>
            <person name="Marasco R."/>
            <person name="Daffonchio D.G."/>
        </authorList>
    </citation>
    <scope>NUCLEOTIDE SEQUENCE</scope>
    <source>
        <strain evidence="1">UG2-1</strain>
    </source>
</reference>
<proteinExistence type="predicted"/>
<protein>
    <recommendedName>
        <fullName evidence="2">Lipoprotein</fullName>
    </recommendedName>
</protein>
<accession>A0AAU6P5U9</accession>
<dbReference type="RefSeq" id="WP_338732030.1">
    <property type="nucleotide sequence ID" value="NZ_CP136925.1"/>
</dbReference>
<evidence type="ECO:0008006" key="2">
    <source>
        <dbReference type="Google" id="ProtNLM"/>
    </source>
</evidence>
<sequence length="212" mass="24581">MKKTSRILITLLILTSISCKSQTKSENKMTEFSKVTTEKGTYNRFILVKGRNLKDIQPKIQEWVEIFGAGEPVNLTINKTDFNSWTLIKLPKNELLTAYNYHNLVYWFLGTPPEDQNYADYSIGISIDKNGESTYLIYNDYDLREKIATNDDVFGISEKNQKFILSIPFDELKASKNKEIADFDKFLNKNGIDLNKIKTDKLNWTELQIKVE</sequence>
<dbReference type="KEGG" id="mcaa:R3L15_12395"/>
<dbReference type="PROSITE" id="PS51257">
    <property type="entry name" value="PROKAR_LIPOPROTEIN"/>
    <property type="match status" value="1"/>
</dbReference>
<dbReference type="EMBL" id="CP136925">
    <property type="protein sequence ID" value="WXA12911.1"/>
    <property type="molecule type" value="Genomic_DNA"/>
</dbReference>
<evidence type="ECO:0000313" key="1">
    <source>
        <dbReference type="EMBL" id="WXA12911.1"/>
    </source>
</evidence>
<gene>
    <name evidence="1" type="ORF">R3L15_12395</name>
</gene>
<name>A0AAU6P5U9_9FLAO</name>